<organism evidence="1 2">
    <name type="scientific">Puniceicoccus vermicola</name>
    <dbReference type="NCBI Taxonomy" id="388746"/>
    <lineage>
        <taxon>Bacteria</taxon>
        <taxon>Pseudomonadati</taxon>
        <taxon>Verrucomicrobiota</taxon>
        <taxon>Opitutia</taxon>
        <taxon>Puniceicoccales</taxon>
        <taxon>Puniceicoccaceae</taxon>
        <taxon>Puniceicoccus</taxon>
    </lineage>
</organism>
<dbReference type="EMBL" id="JACHVA010000046">
    <property type="protein sequence ID" value="MBC2601067.1"/>
    <property type="molecule type" value="Genomic_DNA"/>
</dbReference>
<dbReference type="GO" id="GO:0008168">
    <property type="term" value="F:methyltransferase activity"/>
    <property type="evidence" value="ECO:0007669"/>
    <property type="project" value="UniProtKB-KW"/>
</dbReference>
<sequence>MSNFKTEDIRPSDLMAQKKWAVEADKQFLLDHLDQFVQSNCPACGSSNSGEWGRKDGFIYHQCADCKTHFTNPRPSTELLGQFYRQSKNYEVWNSVIFPATEKTRKDKIFTPRAKQTVALCKHYGSSGGTMLEVGAAYGIYCEAIRDQNFFDHIIAVEPTPGHAETCRRKGFETYEETIEELSHPTGQADVIAAFEVIEHLSEPSLFVKKTSEYLKPGGIFIGSCPNGISLGGLLLKEKFSSFDHEHTTLFNPESMAIMLKNCGLEPLEVTTPGELDVDLLINQVDDPSEIDCPIIQQILPDPDDDVIEKLQEFIKAAKLSSHMWFVARKPS</sequence>
<dbReference type="Proteomes" id="UP000525652">
    <property type="component" value="Unassembled WGS sequence"/>
</dbReference>
<gene>
    <name evidence="1" type="ORF">H5P30_04655</name>
</gene>
<keyword evidence="1" id="KW-0808">Transferase</keyword>
<dbReference type="RefSeq" id="WP_185691793.1">
    <property type="nucleotide sequence ID" value="NZ_JACHVA010000046.1"/>
</dbReference>
<dbReference type="PANTHER" id="PTHR43861">
    <property type="entry name" value="TRANS-ACONITATE 2-METHYLTRANSFERASE-RELATED"/>
    <property type="match status" value="1"/>
</dbReference>
<dbReference type="PANTHER" id="PTHR43861:SF6">
    <property type="entry name" value="METHYLTRANSFERASE TYPE 11"/>
    <property type="match status" value="1"/>
</dbReference>
<dbReference type="CDD" id="cd02440">
    <property type="entry name" value="AdoMet_MTases"/>
    <property type="match status" value="1"/>
</dbReference>
<evidence type="ECO:0000313" key="1">
    <source>
        <dbReference type="EMBL" id="MBC2601067.1"/>
    </source>
</evidence>
<keyword evidence="1" id="KW-0489">Methyltransferase</keyword>
<name>A0A7X1AWE3_9BACT</name>
<dbReference type="AlphaFoldDB" id="A0A7X1AWE3"/>
<dbReference type="GO" id="GO:0032259">
    <property type="term" value="P:methylation"/>
    <property type="evidence" value="ECO:0007669"/>
    <property type="project" value="UniProtKB-KW"/>
</dbReference>
<accession>A0A7X1AWE3</accession>
<proteinExistence type="predicted"/>
<keyword evidence="2" id="KW-1185">Reference proteome</keyword>
<dbReference type="InterPro" id="IPR029063">
    <property type="entry name" value="SAM-dependent_MTases_sf"/>
</dbReference>
<reference evidence="1 2" key="1">
    <citation type="submission" date="2020-07" db="EMBL/GenBank/DDBJ databases">
        <authorList>
            <person name="Feng X."/>
        </authorList>
    </citation>
    <scope>NUCLEOTIDE SEQUENCE [LARGE SCALE GENOMIC DNA]</scope>
    <source>
        <strain evidence="1 2">JCM14086</strain>
    </source>
</reference>
<dbReference type="Gene3D" id="3.40.50.150">
    <property type="entry name" value="Vaccinia Virus protein VP39"/>
    <property type="match status" value="1"/>
</dbReference>
<comment type="caution">
    <text evidence="1">The sequence shown here is derived from an EMBL/GenBank/DDBJ whole genome shotgun (WGS) entry which is preliminary data.</text>
</comment>
<dbReference type="Pfam" id="PF13489">
    <property type="entry name" value="Methyltransf_23"/>
    <property type="match status" value="1"/>
</dbReference>
<evidence type="ECO:0000313" key="2">
    <source>
        <dbReference type="Proteomes" id="UP000525652"/>
    </source>
</evidence>
<dbReference type="SUPFAM" id="SSF53335">
    <property type="entry name" value="S-adenosyl-L-methionine-dependent methyltransferases"/>
    <property type="match status" value="1"/>
</dbReference>
<protein>
    <submittedName>
        <fullName evidence="1">Class I SAM-dependent methyltransferase</fullName>
    </submittedName>
</protein>